<accession>A0A0F9GKM8</accession>
<name>A0A0F9GKM8_9ZZZZ</name>
<evidence type="ECO:0000256" key="1">
    <source>
        <dbReference type="ARBA" id="ARBA00004937"/>
    </source>
</evidence>
<reference evidence="7" key="1">
    <citation type="journal article" date="2015" name="Nature">
        <title>Complex archaea that bridge the gap between prokaryotes and eukaryotes.</title>
        <authorList>
            <person name="Spang A."/>
            <person name="Saw J.H."/>
            <person name="Jorgensen S.L."/>
            <person name="Zaremba-Niedzwiedzka K."/>
            <person name="Martijn J."/>
            <person name="Lind A.E."/>
            <person name="van Eijk R."/>
            <person name="Schleper C."/>
            <person name="Guy L."/>
            <person name="Ettema T.J."/>
        </authorList>
    </citation>
    <scope>NUCLEOTIDE SEQUENCE</scope>
</reference>
<dbReference type="PANTHER" id="PTHR23429:SF0">
    <property type="entry name" value="GLUCOSE-6-PHOSPHATE 1-DEHYDROGENASE"/>
    <property type="match status" value="1"/>
</dbReference>
<comment type="caution">
    <text evidence="7">The sequence shown here is derived from an EMBL/GenBank/DDBJ whole genome shotgun (WGS) entry which is preliminary data.</text>
</comment>
<feature type="domain" description="Glucose-6-phosphate dehydrogenase NAD-binding" evidence="6">
    <location>
        <begin position="14"/>
        <end position="98"/>
    </location>
</feature>
<evidence type="ECO:0000313" key="7">
    <source>
        <dbReference type="EMBL" id="KKL99434.1"/>
    </source>
</evidence>
<organism evidence="7">
    <name type="scientific">marine sediment metagenome</name>
    <dbReference type="NCBI Taxonomy" id="412755"/>
    <lineage>
        <taxon>unclassified sequences</taxon>
        <taxon>metagenomes</taxon>
        <taxon>ecological metagenomes</taxon>
    </lineage>
</organism>
<dbReference type="GO" id="GO:0009051">
    <property type="term" value="P:pentose-phosphate shunt, oxidative branch"/>
    <property type="evidence" value="ECO:0007669"/>
    <property type="project" value="TreeGrafter"/>
</dbReference>
<dbReference type="SUPFAM" id="SSF51735">
    <property type="entry name" value="NAD(P)-binding Rossmann-fold domains"/>
    <property type="match status" value="1"/>
</dbReference>
<dbReference type="Pfam" id="PF00479">
    <property type="entry name" value="G6PD_N"/>
    <property type="match status" value="1"/>
</dbReference>
<gene>
    <name evidence="7" type="ORF">LCGC14_1814470</name>
</gene>
<evidence type="ECO:0000256" key="3">
    <source>
        <dbReference type="ARBA" id="ARBA00022857"/>
    </source>
</evidence>
<dbReference type="PANTHER" id="PTHR23429">
    <property type="entry name" value="GLUCOSE-6-PHOSPHATE 1-DEHYDROGENASE G6PD"/>
    <property type="match status" value="1"/>
</dbReference>
<evidence type="ECO:0000256" key="4">
    <source>
        <dbReference type="ARBA" id="ARBA00023002"/>
    </source>
</evidence>
<dbReference type="Gene3D" id="3.40.50.720">
    <property type="entry name" value="NAD(P)-binding Rossmann-like Domain"/>
    <property type="match status" value="1"/>
</dbReference>
<protein>
    <recommendedName>
        <fullName evidence="6">Glucose-6-phosphate dehydrogenase NAD-binding domain-containing protein</fullName>
    </recommendedName>
</protein>
<dbReference type="GO" id="GO:0050661">
    <property type="term" value="F:NADP binding"/>
    <property type="evidence" value="ECO:0007669"/>
    <property type="project" value="InterPro"/>
</dbReference>
<dbReference type="InterPro" id="IPR036291">
    <property type="entry name" value="NAD(P)-bd_dom_sf"/>
</dbReference>
<keyword evidence="4" id="KW-0560">Oxidoreductase</keyword>
<keyword evidence="2" id="KW-0313">Glucose metabolism</keyword>
<evidence type="ECO:0000259" key="6">
    <source>
        <dbReference type="Pfam" id="PF00479"/>
    </source>
</evidence>
<keyword evidence="3" id="KW-0521">NADP</keyword>
<dbReference type="GO" id="GO:0005829">
    <property type="term" value="C:cytosol"/>
    <property type="evidence" value="ECO:0007669"/>
    <property type="project" value="TreeGrafter"/>
</dbReference>
<comment type="pathway">
    <text evidence="1">Carbohydrate degradation; pentose phosphate pathway; D-ribulose 5-phosphate from D-glucose 6-phosphate (oxidative stage): step 1/3.</text>
</comment>
<proteinExistence type="predicted"/>
<dbReference type="InterPro" id="IPR022674">
    <property type="entry name" value="G6P_DH_NAD-bd"/>
</dbReference>
<evidence type="ECO:0000256" key="2">
    <source>
        <dbReference type="ARBA" id="ARBA00022526"/>
    </source>
</evidence>
<sequence length="316" mass="34703">MVSRVIPVDTFDLVIFGGTGDLARRKILPGLYRRFIAGQMPEDARIIGAARSDMDDAGYRKLISDAIDEFIPRNRLDSKARDAFLERLHYVTIDATAQGDALGKGILEEAEPGAAHPPRARRRRGMPIDAPGFALAPPMVRAFNAAYYGRIPARGRSVVRSMHQFHFPLDRMQGWNRLYGKPGFYQFQCALPHDGTAALRDILGRVAASGLASPLAVLKRLGPGRAGMMSFPLAGHTLAIDMRNTDATRILIRQLHADVAAAGGRIYLAKDALAKAETVHAMYPELGAWRREVALADPHGAYTTDLVRRLQLRDSA</sequence>
<dbReference type="InterPro" id="IPR001282">
    <property type="entry name" value="G6P_DH"/>
</dbReference>
<dbReference type="GO" id="GO:0004345">
    <property type="term" value="F:glucose-6-phosphate dehydrogenase activity"/>
    <property type="evidence" value="ECO:0007669"/>
    <property type="project" value="TreeGrafter"/>
</dbReference>
<dbReference type="GO" id="GO:0006006">
    <property type="term" value="P:glucose metabolic process"/>
    <property type="evidence" value="ECO:0007669"/>
    <property type="project" value="UniProtKB-KW"/>
</dbReference>
<keyword evidence="5" id="KW-0119">Carbohydrate metabolism</keyword>
<evidence type="ECO:0000256" key="5">
    <source>
        <dbReference type="ARBA" id="ARBA00023277"/>
    </source>
</evidence>
<dbReference type="EMBL" id="LAZR01017679">
    <property type="protein sequence ID" value="KKL99434.1"/>
    <property type="molecule type" value="Genomic_DNA"/>
</dbReference>
<dbReference type="AlphaFoldDB" id="A0A0F9GKM8"/>